<accession>U5DN26</accession>
<dbReference type="Proteomes" id="UP000016960">
    <property type="component" value="Unassembled WGS sequence"/>
</dbReference>
<protein>
    <submittedName>
        <fullName evidence="1">Uncharacterized protein</fullName>
    </submittedName>
</protein>
<dbReference type="EMBL" id="ASSJ01000055">
    <property type="protein sequence ID" value="ERN41085.1"/>
    <property type="molecule type" value="Genomic_DNA"/>
</dbReference>
<organism evidence="1 2">
    <name type="scientific">Rubidibacter lacunae KORDI 51-2</name>
    <dbReference type="NCBI Taxonomy" id="582515"/>
    <lineage>
        <taxon>Bacteria</taxon>
        <taxon>Bacillati</taxon>
        <taxon>Cyanobacteriota</taxon>
        <taxon>Cyanophyceae</taxon>
        <taxon>Oscillatoriophycideae</taxon>
        <taxon>Chroococcales</taxon>
        <taxon>Aphanothecaceae</taxon>
        <taxon>Rubidibacter</taxon>
    </lineage>
</organism>
<dbReference type="eggNOG" id="ENOG5030UBZ">
    <property type="taxonomic scope" value="Bacteria"/>
</dbReference>
<sequence>MKKIPTVFRRNPDNMREILDEAHPDCAWVFAGEGIATRKYDGTCVKVEAGKYFKRREVGKGKPIPHGFIEADRDEVTGKRVGWIEIEPCDPENKWHMAAFDESLPDGTYELVGPKVQGNPEDLEEHQLLSHADAKRYEDVPRTFEGLLEWLRSRDIEGLVFHHPDGRMAKIKKRDFGLKRKP</sequence>
<evidence type="ECO:0000313" key="1">
    <source>
        <dbReference type="EMBL" id="ERN41085.1"/>
    </source>
</evidence>
<comment type="caution">
    <text evidence="1">The sequence shown here is derived from an EMBL/GenBank/DDBJ whole genome shotgun (WGS) entry which is preliminary data.</text>
</comment>
<proteinExistence type="predicted"/>
<keyword evidence="2" id="KW-1185">Reference proteome</keyword>
<evidence type="ECO:0000313" key="2">
    <source>
        <dbReference type="Proteomes" id="UP000016960"/>
    </source>
</evidence>
<gene>
    <name evidence="1" type="ORF">KR51_00023450</name>
</gene>
<reference evidence="1 2" key="1">
    <citation type="submission" date="2013-05" db="EMBL/GenBank/DDBJ databases">
        <title>Draft genome sequence of Rubidibacter lacunae KORDI 51-2.</title>
        <authorList>
            <person name="Choi D.H."/>
            <person name="Noh J.H."/>
            <person name="Kwon K.-K."/>
            <person name="Lee J.-H."/>
            <person name="Ryu J.-Y."/>
        </authorList>
    </citation>
    <scope>NUCLEOTIDE SEQUENCE [LARGE SCALE GENOMIC DNA]</scope>
    <source>
        <strain evidence="1 2">KORDI 51-2</strain>
    </source>
</reference>
<dbReference type="OrthoDB" id="7062283at2"/>
<dbReference type="InParanoid" id="U5DN26"/>
<dbReference type="AlphaFoldDB" id="U5DN26"/>
<name>U5DN26_9CHRO</name>
<dbReference type="PATRIC" id="fig|582515.4.peg.2639"/>